<evidence type="ECO:0000313" key="11">
    <source>
        <dbReference type="Proteomes" id="UP000230959"/>
    </source>
</evidence>
<dbReference type="Pfam" id="PF00271">
    <property type="entry name" value="Helicase_C"/>
    <property type="match status" value="1"/>
</dbReference>
<dbReference type="PROSITE" id="PS51194">
    <property type="entry name" value="HELICASE_CTER"/>
    <property type="match status" value="1"/>
</dbReference>
<keyword evidence="7" id="KW-0234">DNA repair</keyword>
<name>A0A2M8LAZ2_9BACT</name>
<keyword evidence="4" id="KW-0228">DNA excision</keyword>
<dbReference type="Pfam" id="PF12344">
    <property type="entry name" value="UvrB"/>
    <property type="match status" value="1"/>
</dbReference>
<dbReference type="InterPro" id="IPR006935">
    <property type="entry name" value="Helicase/UvrB_N"/>
</dbReference>
<dbReference type="CDD" id="cd17916">
    <property type="entry name" value="DEXHc_UvrB"/>
    <property type="match status" value="1"/>
</dbReference>
<dbReference type="Pfam" id="PF04851">
    <property type="entry name" value="ResIII"/>
    <property type="match status" value="1"/>
</dbReference>
<dbReference type="PROSITE" id="PS51192">
    <property type="entry name" value="HELICASE_ATP_BIND_1"/>
    <property type="match status" value="1"/>
</dbReference>
<reference evidence="11" key="1">
    <citation type="submission" date="2017-09" db="EMBL/GenBank/DDBJ databases">
        <title>Depth-based differentiation of microbial function through sediment-hosted aquifers and enrichment of novel symbionts in the deep terrestrial subsurface.</title>
        <authorList>
            <person name="Probst A.J."/>
            <person name="Ladd B."/>
            <person name="Jarett J.K."/>
            <person name="Geller-Mcgrath D.E."/>
            <person name="Sieber C.M.K."/>
            <person name="Emerson J.B."/>
            <person name="Anantharaman K."/>
            <person name="Thomas B.C."/>
            <person name="Malmstrom R."/>
            <person name="Stieglmeier M."/>
            <person name="Klingl A."/>
            <person name="Woyke T."/>
            <person name="Ryan C.M."/>
            <person name="Banfield J.F."/>
        </authorList>
    </citation>
    <scope>NUCLEOTIDE SEQUENCE [LARGE SCALE GENOMIC DNA]</scope>
</reference>
<dbReference type="Pfam" id="PF17757">
    <property type="entry name" value="UvrB_inter"/>
    <property type="match status" value="1"/>
</dbReference>
<dbReference type="CDD" id="cd18790">
    <property type="entry name" value="SF2_C_UvrB"/>
    <property type="match status" value="1"/>
</dbReference>
<evidence type="ECO:0000313" key="10">
    <source>
        <dbReference type="EMBL" id="PJE73803.1"/>
    </source>
</evidence>
<dbReference type="SUPFAM" id="SSF52540">
    <property type="entry name" value="P-loop containing nucleoside triphosphate hydrolases"/>
    <property type="match status" value="2"/>
</dbReference>
<dbReference type="AlphaFoldDB" id="A0A2M8LAZ2"/>
<keyword evidence="2" id="KW-0547">Nucleotide-binding</keyword>
<accession>A0A2M8LAZ2</accession>
<dbReference type="InterPro" id="IPR014001">
    <property type="entry name" value="Helicase_ATP-bd"/>
</dbReference>
<evidence type="ECO:0000256" key="2">
    <source>
        <dbReference type="ARBA" id="ARBA00022741"/>
    </source>
</evidence>
<gene>
    <name evidence="10" type="ORF">COV02_00670</name>
</gene>
<dbReference type="GO" id="GO:0006289">
    <property type="term" value="P:nucleotide-excision repair"/>
    <property type="evidence" value="ECO:0007669"/>
    <property type="project" value="InterPro"/>
</dbReference>
<evidence type="ECO:0000256" key="6">
    <source>
        <dbReference type="ARBA" id="ARBA00022881"/>
    </source>
</evidence>
<evidence type="ECO:0000256" key="7">
    <source>
        <dbReference type="ARBA" id="ARBA00023204"/>
    </source>
</evidence>
<keyword evidence="6" id="KW-0267">Excision nuclease</keyword>
<feature type="domain" description="Helicase ATP-binding" evidence="8">
    <location>
        <begin position="34"/>
        <end position="230"/>
    </location>
</feature>
<dbReference type="GO" id="GO:0003677">
    <property type="term" value="F:DNA binding"/>
    <property type="evidence" value="ECO:0007669"/>
    <property type="project" value="InterPro"/>
</dbReference>
<dbReference type="GO" id="GO:0005524">
    <property type="term" value="F:ATP binding"/>
    <property type="evidence" value="ECO:0007669"/>
    <property type="project" value="UniProtKB-KW"/>
</dbReference>
<dbReference type="InterPro" id="IPR004807">
    <property type="entry name" value="UvrB"/>
</dbReference>
<dbReference type="PANTHER" id="PTHR24029">
    <property type="entry name" value="UVRABC SYSTEM PROTEIN B"/>
    <property type="match status" value="1"/>
</dbReference>
<dbReference type="GO" id="GO:0009380">
    <property type="term" value="C:excinuclease repair complex"/>
    <property type="evidence" value="ECO:0007669"/>
    <property type="project" value="InterPro"/>
</dbReference>
<dbReference type="Gene3D" id="3.40.50.300">
    <property type="entry name" value="P-loop containing nucleotide triphosphate hydrolases"/>
    <property type="match status" value="3"/>
</dbReference>
<evidence type="ECO:0000256" key="3">
    <source>
        <dbReference type="ARBA" id="ARBA00022763"/>
    </source>
</evidence>
<comment type="caution">
    <text evidence="10">The sequence shown here is derived from an EMBL/GenBank/DDBJ whole genome shotgun (WGS) entry which is preliminary data.</text>
</comment>
<dbReference type="PANTHER" id="PTHR24029:SF0">
    <property type="entry name" value="UVRABC SYSTEM PROTEIN B"/>
    <property type="match status" value="1"/>
</dbReference>
<dbReference type="InterPro" id="IPR001650">
    <property type="entry name" value="Helicase_C-like"/>
</dbReference>
<evidence type="ECO:0000256" key="4">
    <source>
        <dbReference type="ARBA" id="ARBA00022769"/>
    </source>
</evidence>
<keyword evidence="1" id="KW-0963">Cytoplasm</keyword>
<dbReference type="NCBIfam" id="NF003673">
    <property type="entry name" value="PRK05298.1"/>
    <property type="match status" value="1"/>
</dbReference>
<dbReference type="SMART" id="SM00487">
    <property type="entry name" value="DEXDc"/>
    <property type="match status" value="1"/>
</dbReference>
<evidence type="ECO:0000259" key="9">
    <source>
        <dbReference type="PROSITE" id="PS51194"/>
    </source>
</evidence>
<dbReference type="EMBL" id="PFER01000012">
    <property type="protein sequence ID" value="PJE73803.1"/>
    <property type="molecule type" value="Genomic_DNA"/>
</dbReference>
<dbReference type="InterPro" id="IPR041471">
    <property type="entry name" value="UvrB_inter"/>
</dbReference>
<keyword evidence="5" id="KW-0067">ATP-binding</keyword>
<organism evidence="10 11">
    <name type="scientific">Candidatus Terrybacteria bacterium CG10_big_fil_rev_8_21_14_0_10_41_10</name>
    <dbReference type="NCBI Taxonomy" id="1975026"/>
    <lineage>
        <taxon>Bacteria</taxon>
        <taxon>Candidatus Terryibacteriota</taxon>
    </lineage>
</organism>
<dbReference type="Proteomes" id="UP000230959">
    <property type="component" value="Unassembled WGS sequence"/>
</dbReference>
<dbReference type="NCBIfam" id="TIGR00631">
    <property type="entry name" value="uvrb"/>
    <property type="match status" value="1"/>
</dbReference>
<dbReference type="GO" id="GO:0016887">
    <property type="term" value="F:ATP hydrolysis activity"/>
    <property type="evidence" value="ECO:0007669"/>
    <property type="project" value="InterPro"/>
</dbReference>
<sequence>MKKGFHKKNITYFKLHSKFKPSGDQPTAIKKLADGLKKDYDYQTLLGVTGSGKTFTMANVIAGFDRPVLVIAPNKVLAAQLYQEYKTFFPENSVNYFVSYYDYYQPEAYMPSSDTYIEKEAMINEEIDKLRHSATSALMTRRDVIVVASVSCIYNLGLPTSYAESALHLEKGKLITRGDLIRQLVKMQFVRAIGALKRATFRVRGDVFEITPASNDKIFYRIRIENQKVANIYAIDSFTGKPNEEFEDIVIFPPKHFISSEPQIKEALVSIRKELKERLDYFNKKGLLLEAQRLERRVRQDMEMIKSLGYCHGIENYSRHLTGKLPGEASDTLLSYFPVKRSDTQLGDSISKLGKAPDFLTIIDESHIAVPQIRAMYEGDRKRKETLIEYGWRLPSALDNRPLKFEEFKKLVSNVIFTSATPGVWEIDQSKQVAEQVIRPTGLIDPPVEIRPVFDAKKNEGQIDDVMREIEKVVKKGERAIINTLTKKMAEELTEFLNKKGLKSNYMHSGTKTLERTEILTAFRRGEFDALIGVNLLREGLDLPEVSFVAILDADREGFLRSETSLMQTMGRAARHLSGKVVLYADTITGSIKRAVAEVERRRKLQMEYNKKHKITPKGIKKEIKNLIEREKQTK</sequence>
<protein>
    <submittedName>
        <fullName evidence="10">Excinuclease ABC subunit B</fullName>
    </submittedName>
</protein>
<dbReference type="InterPro" id="IPR024759">
    <property type="entry name" value="UvrB_YAD/RRR_dom"/>
</dbReference>
<feature type="domain" description="Helicase C-terminal" evidence="9">
    <location>
        <begin position="462"/>
        <end position="628"/>
    </location>
</feature>
<evidence type="ECO:0000256" key="5">
    <source>
        <dbReference type="ARBA" id="ARBA00022840"/>
    </source>
</evidence>
<keyword evidence="3" id="KW-0227">DNA damage</keyword>
<dbReference type="GO" id="GO:0004518">
    <property type="term" value="F:nuclease activity"/>
    <property type="evidence" value="ECO:0007669"/>
    <property type="project" value="UniProtKB-KW"/>
</dbReference>
<dbReference type="SMART" id="SM00490">
    <property type="entry name" value="HELICc"/>
    <property type="match status" value="1"/>
</dbReference>
<evidence type="ECO:0000256" key="1">
    <source>
        <dbReference type="ARBA" id="ARBA00022490"/>
    </source>
</evidence>
<evidence type="ECO:0000259" key="8">
    <source>
        <dbReference type="PROSITE" id="PS51192"/>
    </source>
</evidence>
<dbReference type="InterPro" id="IPR027417">
    <property type="entry name" value="P-loop_NTPase"/>
</dbReference>
<proteinExistence type="predicted"/>
<dbReference type="Gene3D" id="6.10.140.240">
    <property type="match status" value="1"/>
</dbReference>